<reference evidence="2 3" key="1">
    <citation type="submission" date="2017-12" db="EMBL/GenBank/DDBJ databases">
        <authorList>
            <person name="Hurst M.R.H."/>
        </authorList>
    </citation>
    <scope>NUCLEOTIDE SEQUENCE [LARGE SCALE GENOMIC DNA]</scope>
    <source>
        <strain evidence="2 3">SY-3-19</strain>
    </source>
</reference>
<organism evidence="2 3">
    <name type="scientific">Hyphococcus luteus</name>
    <dbReference type="NCBI Taxonomy" id="2058213"/>
    <lineage>
        <taxon>Bacteria</taxon>
        <taxon>Pseudomonadati</taxon>
        <taxon>Pseudomonadota</taxon>
        <taxon>Alphaproteobacteria</taxon>
        <taxon>Parvularculales</taxon>
        <taxon>Parvularculaceae</taxon>
        <taxon>Hyphococcus</taxon>
    </lineage>
</organism>
<dbReference type="PROSITE" id="PS51257">
    <property type="entry name" value="PROKAR_LIPOPROTEIN"/>
    <property type="match status" value="1"/>
</dbReference>
<evidence type="ECO:0000256" key="1">
    <source>
        <dbReference type="SAM" id="MobiDB-lite"/>
    </source>
</evidence>
<accession>A0A2S7K610</accession>
<dbReference type="EMBL" id="PJCH01000005">
    <property type="protein sequence ID" value="PQA87943.1"/>
    <property type="molecule type" value="Genomic_DNA"/>
</dbReference>
<name>A0A2S7K610_9PROT</name>
<protein>
    <recommendedName>
        <fullName evidence="4">DUF945 domain-containing protein</fullName>
    </recommendedName>
</protein>
<proteinExistence type="predicted"/>
<keyword evidence="3" id="KW-1185">Reference proteome</keyword>
<evidence type="ECO:0008006" key="4">
    <source>
        <dbReference type="Google" id="ProtNLM"/>
    </source>
</evidence>
<gene>
    <name evidence="2" type="ORF">CW354_06290</name>
</gene>
<dbReference type="RefSeq" id="WP_104829188.1">
    <property type="nucleotide sequence ID" value="NZ_PJCH01000005.1"/>
</dbReference>
<dbReference type="Proteomes" id="UP000239504">
    <property type="component" value="Unassembled WGS sequence"/>
</dbReference>
<feature type="region of interest" description="Disordered" evidence="1">
    <location>
        <begin position="22"/>
        <end position="43"/>
    </location>
</feature>
<evidence type="ECO:0000313" key="3">
    <source>
        <dbReference type="Proteomes" id="UP000239504"/>
    </source>
</evidence>
<evidence type="ECO:0000313" key="2">
    <source>
        <dbReference type="EMBL" id="PQA87943.1"/>
    </source>
</evidence>
<dbReference type="AlphaFoldDB" id="A0A2S7K610"/>
<sequence length="557" mass="58784">MKLSNVLLAGAAALALVSCGKKEGAEGPSSETSAAAAKADAGSPLDKKFTLKDAEPTDIDALLALMPEKSRPAYETATFDDALGATVVENLRFADADDGEGVTVARAEFYGVDMDAIERVKTAEKTGPDAPFETVFQKVRFLDVASQGLEEGNEAVRLTIGGVEFDKLQIRQGGVEGDGAGNEAARFFNAVNLAGVYFKDLSFGTESGDAPTVSMSAPDLRFVGLGGGKLGAIIANDLEYDVTQSEASLAAVRQAMGPQGAMLMNSPLGALFAPKRQHVKTEQLQWRDIDFAGLLSWGLKGEQPPASETDLIDLGTMKATNMETFVNGKRAVTVAEANMTAGEFTWLAPSNIKVDSKDAVYDFTAYVPETEEEALKVLKDHGLDHVEGDGTASWVWNSKSGAADLTYEANMKKFANFDLGLGFGDFKLADIAAAMEDGDDEAILTQGAFKNFSMKLEDEKALDAVFALAALQMGGTGEDLRASVPAMIRLSGAQVAQMNERVTDYVNALADFVAEGGSLEVAATPAEPVPFATLQTAGATAPQTLPDVIDLTVTHEK</sequence>
<dbReference type="OrthoDB" id="8478569at2"/>
<comment type="caution">
    <text evidence="2">The sequence shown here is derived from an EMBL/GenBank/DDBJ whole genome shotgun (WGS) entry which is preliminary data.</text>
</comment>